<protein>
    <submittedName>
        <fullName evidence="2">Alcohol dehydrogenase transcription factor Myb/SANT-like</fullName>
    </submittedName>
</protein>
<organism evidence="2">
    <name type="scientific">Nothobranchius pienaari</name>
    <dbReference type="NCBI Taxonomy" id="704102"/>
    <lineage>
        <taxon>Eukaryota</taxon>
        <taxon>Metazoa</taxon>
        <taxon>Chordata</taxon>
        <taxon>Craniata</taxon>
        <taxon>Vertebrata</taxon>
        <taxon>Euteleostomi</taxon>
        <taxon>Actinopterygii</taxon>
        <taxon>Neopterygii</taxon>
        <taxon>Teleostei</taxon>
        <taxon>Neoteleostei</taxon>
        <taxon>Acanthomorphata</taxon>
        <taxon>Ovalentaria</taxon>
        <taxon>Atherinomorphae</taxon>
        <taxon>Cyprinodontiformes</taxon>
        <taxon>Nothobranchiidae</taxon>
        <taxon>Nothobranchius</taxon>
    </lineage>
</organism>
<feature type="non-terminal residue" evidence="2">
    <location>
        <position position="1"/>
    </location>
</feature>
<keyword evidence="1" id="KW-0812">Transmembrane</keyword>
<evidence type="ECO:0000256" key="1">
    <source>
        <dbReference type="SAM" id="Phobius"/>
    </source>
</evidence>
<keyword evidence="1" id="KW-0472">Membrane</keyword>
<proteinExistence type="predicted"/>
<gene>
    <name evidence="2" type="primary">Nfu_g_1_024793</name>
</gene>
<reference evidence="2" key="2">
    <citation type="submission" date="2016-06" db="EMBL/GenBank/DDBJ databases">
        <title>The genome of a short-lived fish provides insights into sex chromosome evolution and the genetic control of aging.</title>
        <authorList>
            <person name="Reichwald K."/>
            <person name="Felder M."/>
            <person name="Petzold A."/>
            <person name="Koch P."/>
            <person name="Groth M."/>
            <person name="Platzer M."/>
        </authorList>
    </citation>
    <scope>NUCLEOTIDE SEQUENCE</scope>
    <source>
        <tissue evidence="2">Brain</tissue>
    </source>
</reference>
<keyword evidence="1" id="KW-1133">Transmembrane helix</keyword>
<accession>A0A1A8LJ51</accession>
<dbReference type="EMBL" id="HAEF01006984">
    <property type="protein sequence ID" value="SBR44366.1"/>
    <property type="molecule type" value="Transcribed_RNA"/>
</dbReference>
<evidence type="ECO:0000313" key="2">
    <source>
        <dbReference type="EMBL" id="SBR44366.1"/>
    </source>
</evidence>
<name>A0A1A8LJ51_9TELE</name>
<feature type="transmembrane region" description="Helical" evidence="1">
    <location>
        <begin position="40"/>
        <end position="58"/>
    </location>
</feature>
<dbReference type="AlphaFoldDB" id="A0A1A8LJ51"/>
<reference evidence="2" key="1">
    <citation type="submission" date="2016-05" db="EMBL/GenBank/DDBJ databases">
        <authorList>
            <person name="Lavstsen T."/>
            <person name="Jespersen J.S."/>
        </authorList>
    </citation>
    <scope>NUCLEOTIDE SEQUENCE</scope>
    <source>
        <tissue evidence="2">Brain</tissue>
    </source>
</reference>
<feature type="non-terminal residue" evidence="2">
    <location>
        <position position="66"/>
    </location>
</feature>
<sequence>LLKWRSTQSCLIPVTVFIKTTSRITHGVTYLRFWGKMVEFMLIINATSFLYGPLSVMLTRDFANVA</sequence>